<evidence type="ECO:0000313" key="2">
    <source>
        <dbReference type="Proteomes" id="UP000029661"/>
    </source>
</evidence>
<proteinExistence type="predicted"/>
<dbReference type="EMBL" id="CP006933">
    <property type="protein sequence ID" value="AIS32799.1"/>
    <property type="molecule type" value="Genomic_DNA"/>
</dbReference>
<dbReference type="AlphaFoldDB" id="A0A089ZVP6"/>
<name>A0A089ZVP6_METFO</name>
<accession>A0A089ZVP6</accession>
<dbReference type="KEGG" id="mfc:BRM9_1995"/>
<dbReference type="RefSeq" id="WP_048085656.1">
    <property type="nucleotide sequence ID" value="NZ_CALCVY010000141.1"/>
</dbReference>
<dbReference type="OrthoDB" id="69061at2157"/>
<dbReference type="GeneID" id="82849749"/>
<protein>
    <submittedName>
        <fullName evidence="1">Uncharacterized protein</fullName>
    </submittedName>
</protein>
<reference evidence="1 2" key="1">
    <citation type="submission" date="2013-12" db="EMBL/GenBank/DDBJ databases">
        <title>The complete genome sequence of Methanobacterium sp. BRM9.</title>
        <authorList>
            <consortium name="Pastoral Greenhouse Gas Research Consortium"/>
            <person name="Kelly W.J."/>
            <person name="Leahy S.C."/>
            <person name="Perry R."/>
            <person name="Li D."/>
            <person name="Altermann E."/>
            <person name="Lambie S.C."/>
            <person name="Attwood G.T."/>
        </authorList>
    </citation>
    <scope>NUCLEOTIDE SEQUENCE [LARGE SCALE GENOMIC DNA]</scope>
    <source>
        <strain evidence="1 2">BRM9</strain>
    </source>
</reference>
<dbReference type="Proteomes" id="UP000029661">
    <property type="component" value="Chromosome"/>
</dbReference>
<organism evidence="1 2">
    <name type="scientific">Methanobacterium formicicum</name>
    <dbReference type="NCBI Taxonomy" id="2162"/>
    <lineage>
        <taxon>Archaea</taxon>
        <taxon>Methanobacteriati</taxon>
        <taxon>Methanobacteriota</taxon>
        <taxon>Methanomada group</taxon>
        <taxon>Methanobacteria</taxon>
        <taxon>Methanobacteriales</taxon>
        <taxon>Methanobacteriaceae</taxon>
        <taxon>Methanobacterium</taxon>
    </lineage>
</organism>
<evidence type="ECO:0000313" key="1">
    <source>
        <dbReference type="EMBL" id="AIS32799.1"/>
    </source>
</evidence>
<dbReference type="STRING" id="2162.BRM9_1995"/>
<gene>
    <name evidence="1" type="ORF">BRM9_1995</name>
</gene>
<sequence length="106" mass="12322">MDNQLKNKIKETLENVKPWQRVPTSIEGVFLIKAPTRGDQESIMVEINPLDEFGRPIKRRGIFIQQKIQLERFLEVMQESRLMEFMETLDSMAGSAEKEKVGTLEI</sequence>